<accession>A0ABS7WFD3</accession>
<evidence type="ECO:0000256" key="1">
    <source>
        <dbReference type="SAM" id="MobiDB-lite"/>
    </source>
</evidence>
<dbReference type="EMBL" id="JAHSTP010000025">
    <property type="protein sequence ID" value="MBZ6156243.1"/>
    <property type="molecule type" value="Genomic_DNA"/>
</dbReference>
<name>A0ABS7WFD3_STROV</name>
<dbReference type="InterPro" id="IPR013325">
    <property type="entry name" value="RNA_pol_sigma_r2"/>
</dbReference>
<feature type="compositionally biased region" description="Pro residues" evidence="1">
    <location>
        <begin position="1"/>
        <end position="11"/>
    </location>
</feature>
<dbReference type="SUPFAM" id="SSF88946">
    <property type="entry name" value="Sigma2 domain of RNA polymerase sigma factors"/>
    <property type="match status" value="1"/>
</dbReference>
<keyword evidence="3" id="KW-1185">Reference proteome</keyword>
<protein>
    <recommendedName>
        <fullName evidence="4">RNA polymerase sigma-70 region 2 domain-containing protein</fullName>
    </recommendedName>
</protein>
<proteinExistence type="predicted"/>
<feature type="region of interest" description="Disordered" evidence="1">
    <location>
        <begin position="1"/>
        <end position="40"/>
    </location>
</feature>
<sequence>MSSRPPLPQRPQPHERDGRQPQPGDGHPHPHTARHDDADRETLTALYTVYGPLVSRTAARALRPDDRDLADDLAQDVWLDTWLHLLHGGGELHDPVDFLTTRTRQLAREQAADYGDDLALPA</sequence>
<gene>
    <name evidence="2" type="ORF">KVH32_34565</name>
</gene>
<comment type="caution">
    <text evidence="2">The sequence shown here is derived from an EMBL/GenBank/DDBJ whole genome shotgun (WGS) entry which is preliminary data.</text>
</comment>
<dbReference type="Proteomes" id="UP000758701">
    <property type="component" value="Unassembled WGS sequence"/>
</dbReference>
<reference evidence="2 3" key="1">
    <citation type="submission" date="2021-06" db="EMBL/GenBank/DDBJ databases">
        <title>Ecological speciation of a Streptomyces species isolated from different habitats and geographic origins.</title>
        <authorList>
            <person name="Wang J."/>
        </authorList>
    </citation>
    <scope>NUCLEOTIDE SEQUENCE [LARGE SCALE GENOMIC DNA]</scope>
    <source>
        <strain evidence="2 3">FXJ8.012</strain>
    </source>
</reference>
<organism evidence="2 3">
    <name type="scientific">Streptomyces olivaceus</name>
    <dbReference type="NCBI Taxonomy" id="47716"/>
    <lineage>
        <taxon>Bacteria</taxon>
        <taxon>Bacillati</taxon>
        <taxon>Actinomycetota</taxon>
        <taxon>Actinomycetes</taxon>
        <taxon>Kitasatosporales</taxon>
        <taxon>Streptomycetaceae</taxon>
        <taxon>Streptomyces</taxon>
    </lineage>
</organism>
<dbReference type="Gene3D" id="1.10.1740.10">
    <property type="match status" value="1"/>
</dbReference>
<evidence type="ECO:0000313" key="3">
    <source>
        <dbReference type="Proteomes" id="UP000758701"/>
    </source>
</evidence>
<evidence type="ECO:0008006" key="4">
    <source>
        <dbReference type="Google" id="ProtNLM"/>
    </source>
</evidence>
<evidence type="ECO:0000313" key="2">
    <source>
        <dbReference type="EMBL" id="MBZ6156243.1"/>
    </source>
</evidence>